<accession>A0ACC2W4W2</accession>
<reference evidence="1" key="1">
    <citation type="submission" date="2023-04" db="EMBL/GenBank/DDBJ databases">
        <title>Draft Genome sequencing of Naganishia species isolated from polar environments using Oxford Nanopore Technology.</title>
        <authorList>
            <person name="Leo P."/>
            <person name="Venkateswaran K."/>
        </authorList>
    </citation>
    <scope>NUCLEOTIDE SEQUENCE</scope>
    <source>
        <strain evidence="1">MNA-CCFEE 5423</strain>
    </source>
</reference>
<proteinExistence type="predicted"/>
<organism evidence="1 2">
    <name type="scientific">Naganishia friedmannii</name>
    <dbReference type="NCBI Taxonomy" id="89922"/>
    <lineage>
        <taxon>Eukaryota</taxon>
        <taxon>Fungi</taxon>
        <taxon>Dikarya</taxon>
        <taxon>Basidiomycota</taxon>
        <taxon>Agaricomycotina</taxon>
        <taxon>Tremellomycetes</taxon>
        <taxon>Filobasidiales</taxon>
        <taxon>Filobasidiaceae</taxon>
        <taxon>Naganishia</taxon>
    </lineage>
</organism>
<name>A0ACC2W4W2_9TREE</name>
<dbReference type="EMBL" id="JASBWT010000003">
    <property type="protein sequence ID" value="KAJ9106443.1"/>
    <property type="molecule type" value="Genomic_DNA"/>
</dbReference>
<evidence type="ECO:0000313" key="2">
    <source>
        <dbReference type="Proteomes" id="UP001227268"/>
    </source>
</evidence>
<dbReference type="Proteomes" id="UP001227268">
    <property type="component" value="Unassembled WGS sequence"/>
</dbReference>
<comment type="caution">
    <text evidence="1">The sequence shown here is derived from an EMBL/GenBank/DDBJ whole genome shotgun (WGS) entry which is preliminary data.</text>
</comment>
<keyword evidence="2" id="KW-1185">Reference proteome</keyword>
<protein>
    <submittedName>
        <fullName evidence="1">Uncharacterized protein</fullName>
    </submittedName>
</protein>
<evidence type="ECO:0000313" key="1">
    <source>
        <dbReference type="EMBL" id="KAJ9106443.1"/>
    </source>
</evidence>
<gene>
    <name evidence="1" type="ORF">QFC21_001589</name>
</gene>
<sequence length="378" mass="41537">MNNTLYSLARNSLYLLNRAYAQWSFLVNFALYSFLWIFLRGIPPSTSTRPSPSEQWHPGVFISDAQSPVGRETALLLARSGYTVFAGVSQLSDGRSLIDVFTSNSPLVRIPGGAIHSLLCTTTDKTSVHAAAAAVARSIDANPRTKLVAIVCLAQLQQIAPLEQMSDAAITESIHQNLLPHITLTRAFLPLLRQSSTQSRILLLTSAIGYTPLPGFTLTSATSASIDSFSRALTAELLLSKDSNNVRCTVIRYGSITTTAATLQRAYEEHLADPSSSGFDSTGHLMSSHPSASVAETTTNSKQRSSYVRLMRRWSRILYYERQLGSPPLHIAKQVKDALTDAWLQPCYTVGWDALLAQALRDFVPEPVYEWLLLKVFS</sequence>